<name>A0A410JYD0_9BACT</name>
<keyword evidence="1" id="KW-1133">Transmembrane helix</keyword>
<keyword evidence="1" id="KW-0812">Transmembrane</keyword>
<dbReference type="OrthoDB" id="9800197at2"/>
<evidence type="ECO:0000313" key="2">
    <source>
        <dbReference type="EMBL" id="QAR33075.1"/>
    </source>
</evidence>
<keyword evidence="3" id="KW-1185">Reference proteome</keyword>
<evidence type="ECO:0008006" key="4">
    <source>
        <dbReference type="Google" id="ProtNLM"/>
    </source>
</evidence>
<sequence length="190" mass="20999">MVRKKKQPVQEVPIDKVEDFMLQNYKKIVMVVGACLLVFVAVYTVRQIMAVSSAKADSEIGTTETKMALGSANAESLAAFKALADKKSASKNYIYLKAGIIEANNNLPDAQKTLSAVNGELGELAKGLAYDLGARETDPKTYITSGNMKPLWYYRAVLASQGEEKAKLLEEFGAKYPENELYDMVKRWES</sequence>
<dbReference type="RefSeq" id="WP_128466361.1">
    <property type="nucleotide sequence ID" value="NZ_CP035108.1"/>
</dbReference>
<accession>A0A410JYD0</accession>
<gene>
    <name evidence="2" type="ORF">EP073_06550</name>
</gene>
<keyword evidence="1" id="KW-0472">Membrane</keyword>
<reference evidence="2 3" key="1">
    <citation type="submission" date="2019-01" db="EMBL/GenBank/DDBJ databases">
        <title>Geovibrio thiophilus DSM 11263, complete genome.</title>
        <authorList>
            <person name="Spring S."/>
            <person name="Bunk B."/>
            <person name="Sproer C."/>
        </authorList>
    </citation>
    <scope>NUCLEOTIDE SEQUENCE [LARGE SCALE GENOMIC DNA]</scope>
    <source>
        <strain evidence="2 3">DSM 11263</strain>
    </source>
</reference>
<dbReference type="KEGG" id="gtl:EP073_06550"/>
<proteinExistence type="predicted"/>
<organism evidence="2 3">
    <name type="scientific">Geovibrio thiophilus</name>
    <dbReference type="NCBI Taxonomy" id="139438"/>
    <lineage>
        <taxon>Bacteria</taxon>
        <taxon>Pseudomonadati</taxon>
        <taxon>Deferribacterota</taxon>
        <taxon>Deferribacteres</taxon>
        <taxon>Deferribacterales</taxon>
        <taxon>Geovibrionaceae</taxon>
        <taxon>Geovibrio</taxon>
    </lineage>
</organism>
<dbReference type="EMBL" id="CP035108">
    <property type="protein sequence ID" value="QAR33075.1"/>
    <property type="molecule type" value="Genomic_DNA"/>
</dbReference>
<feature type="transmembrane region" description="Helical" evidence="1">
    <location>
        <begin position="28"/>
        <end position="45"/>
    </location>
</feature>
<evidence type="ECO:0000313" key="3">
    <source>
        <dbReference type="Proteomes" id="UP000287502"/>
    </source>
</evidence>
<dbReference type="Proteomes" id="UP000287502">
    <property type="component" value="Chromosome"/>
</dbReference>
<dbReference type="AlphaFoldDB" id="A0A410JYD0"/>
<protein>
    <recommendedName>
        <fullName evidence="4">Tetratricopeptide repeat protein</fullName>
    </recommendedName>
</protein>
<evidence type="ECO:0000256" key="1">
    <source>
        <dbReference type="SAM" id="Phobius"/>
    </source>
</evidence>